<dbReference type="OrthoDB" id="5093844at2759"/>
<dbReference type="GO" id="GO:0005886">
    <property type="term" value="C:plasma membrane"/>
    <property type="evidence" value="ECO:0007669"/>
    <property type="project" value="TreeGrafter"/>
</dbReference>
<keyword evidence="2 6" id="KW-0812">Transmembrane</keyword>
<comment type="subcellular location">
    <subcellularLocation>
        <location evidence="1">Membrane</location>
        <topology evidence="1">Multi-pass membrane protein</topology>
    </subcellularLocation>
</comment>
<evidence type="ECO:0008006" key="9">
    <source>
        <dbReference type="Google" id="ProtNLM"/>
    </source>
</evidence>
<dbReference type="SUPFAM" id="SSF103473">
    <property type="entry name" value="MFS general substrate transporter"/>
    <property type="match status" value="1"/>
</dbReference>
<evidence type="ECO:0000313" key="8">
    <source>
        <dbReference type="Proteomes" id="UP000236664"/>
    </source>
</evidence>
<keyword evidence="3 6" id="KW-1133">Transmembrane helix</keyword>
<evidence type="ECO:0000313" key="7">
    <source>
        <dbReference type="EMBL" id="PNP86431.1"/>
    </source>
</evidence>
<dbReference type="PANTHER" id="PTHR23502">
    <property type="entry name" value="MAJOR FACILITATOR SUPERFAMILY"/>
    <property type="match status" value="1"/>
</dbReference>
<dbReference type="AlphaFoldDB" id="A0A2K0WVX7"/>
<comment type="caution">
    <text evidence="7">The sequence shown here is derived from an EMBL/GenBank/DDBJ whole genome shotgun (WGS) entry which is preliminary data.</text>
</comment>
<keyword evidence="8" id="KW-1185">Reference proteome</keyword>
<protein>
    <recommendedName>
        <fullName evidence="9">Major facilitator superfamily (MFS) profile domain-containing protein</fullName>
    </recommendedName>
</protein>
<dbReference type="InterPro" id="IPR036259">
    <property type="entry name" value="MFS_trans_sf"/>
</dbReference>
<accession>A0A2K0WVX7</accession>
<keyword evidence="4 6" id="KW-0472">Membrane</keyword>
<feature type="transmembrane region" description="Helical" evidence="6">
    <location>
        <begin position="56"/>
        <end position="76"/>
    </location>
</feature>
<dbReference type="Proteomes" id="UP000236664">
    <property type="component" value="Unassembled WGS sequence"/>
</dbReference>
<evidence type="ECO:0000256" key="6">
    <source>
        <dbReference type="SAM" id="Phobius"/>
    </source>
</evidence>
<feature type="transmembrane region" description="Helical" evidence="6">
    <location>
        <begin position="97"/>
        <end position="118"/>
    </location>
</feature>
<dbReference type="EMBL" id="MTQA01000012">
    <property type="protein sequence ID" value="PNP86431.1"/>
    <property type="molecule type" value="Genomic_DNA"/>
</dbReference>
<sequence>MLYFFLGPEMRYLRGRAHVATSTWKRDLLSFKRIDPTPFNIREFLHPFIFFFRSRVLIPSVAYAMVFLFGSVLVTVETPQLFIPKFGFDEQAIGMQFLALIIGGVIGEQLGGNLSDYWMRLCTKRNGGDRPANEFRLWLSYPGFILTVCGTVVFLVIAGQLKTYNISPIVGAGIAAAGNQVVTTVLITYAVDCYPGDAASIGVFVTFLRQTWGFIGPFWYVRHT</sequence>
<keyword evidence="5" id="KW-0325">Glycoprotein</keyword>
<feature type="transmembrane region" description="Helical" evidence="6">
    <location>
        <begin position="201"/>
        <end position="221"/>
    </location>
</feature>
<name>A0A2K0WVX7_GIBNY</name>
<gene>
    <name evidence="7" type="ORF">FNYG_00133</name>
</gene>
<evidence type="ECO:0000256" key="4">
    <source>
        <dbReference type="ARBA" id="ARBA00023136"/>
    </source>
</evidence>
<feature type="transmembrane region" description="Helical" evidence="6">
    <location>
        <begin position="169"/>
        <end position="189"/>
    </location>
</feature>
<dbReference type="STRING" id="42673.A0A2K0WVX7"/>
<dbReference type="Gene3D" id="1.20.1250.20">
    <property type="entry name" value="MFS general substrate transporter like domains"/>
    <property type="match status" value="1"/>
</dbReference>
<dbReference type="PANTHER" id="PTHR23502:SF2">
    <property type="entry name" value="TRANSPORTER, PUTATIVE (AFU_ORTHOLOGUE AFUA_2G08910)-RELATED"/>
    <property type="match status" value="1"/>
</dbReference>
<evidence type="ECO:0000256" key="5">
    <source>
        <dbReference type="ARBA" id="ARBA00023180"/>
    </source>
</evidence>
<feature type="transmembrane region" description="Helical" evidence="6">
    <location>
        <begin position="138"/>
        <end position="157"/>
    </location>
</feature>
<dbReference type="GO" id="GO:0022857">
    <property type="term" value="F:transmembrane transporter activity"/>
    <property type="evidence" value="ECO:0007669"/>
    <property type="project" value="TreeGrafter"/>
</dbReference>
<evidence type="ECO:0000256" key="3">
    <source>
        <dbReference type="ARBA" id="ARBA00022989"/>
    </source>
</evidence>
<evidence type="ECO:0000256" key="1">
    <source>
        <dbReference type="ARBA" id="ARBA00004141"/>
    </source>
</evidence>
<proteinExistence type="predicted"/>
<organism evidence="7 8">
    <name type="scientific">Gibberella nygamai</name>
    <name type="common">Bean root rot disease fungus</name>
    <name type="synonym">Fusarium nygamai</name>
    <dbReference type="NCBI Taxonomy" id="42673"/>
    <lineage>
        <taxon>Eukaryota</taxon>
        <taxon>Fungi</taxon>
        <taxon>Dikarya</taxon>
        <taxon>Ascomycota</taxon>
        <taxon>Pezizomycotina</taxon>
        <taxon>Sordariomycetes</taxon>
        <taxon>Hypocreomycetidae</taxon>
        <taxon>Hypocreales</taxon>
        <taxon>Nectriaceae</taxon>
        <taxon>Fusarium</taxon>
        <taxon>Fusarium fujikuroi species complex</taxon>
    </lineage>
</organism>
<evidence type="ECO:0000256" key="2">
    <source>
        <dbReference type="ARBA" id="ARBA00022692"/>
    </source>
</evidence>
<reference evidence="7 8" key="1">
    <citation type="submission" date="2017-06" db="EMBL/GenBank/DDBJ databases">
        <title>Genome of Fusarium nygamai isolate CS10214.</title>
        <authorList>
            <person name="Gardiner D.M."/>
            <person name="Obanor F."/>
            <person name="Kazan K."/>
        </authorList>
    </citation>
    <scope>NUCLEOTIDE SEQUENCE [LARGE SCALE GENOMIC DNA]</scope>
    <source>
        <strain evidence="7 8">CS10214</strain>
    </source>
</reference>